<name>A0A4R8VC49_9MICO</name>
<dbReference type="OrthoDB" id="3826566at2"/>
<feature type="domain" description="TadE-like" evidence="2">
    <location>
        <begin position="18"/>
        <end position="60"/>
    </location>
</feature>
<dbReference type="InterPro" id="IPR012495">
    <property type="entry name" value="TadE-like_dom"/>
</dbReference>
<dbReference type="Pfam" id="PF07811">
    <property type="entry name" value="TadE"/>
    <property type="match status" value="1"/>
</dbReference>
<evidence type="ECO:0000259" key="2">
    <source>
        <dbReference type="Pfam" id="PF07811"/>
    </source>
</evidence>
<sequence>MRAAGIRRIGRFAQDESGSAVAEFVMVGALLTVLTLSVIQLGLALLIRNTVLDAAAEGARFAALADNGLADGIERTKNLITVALGPGYARHVAAEYGTYLGHPAAIVTVEAPLPLIGLIGIDRALEVAGHAAVETLER</sequence>
<protein>
    <submittedName>
        <fullName evidence="3">Pilus assembly protein</fullName>
    </submittedName>
</protein>
<dbReference type="EMBL" id="SOFI01000003">
    <property type="protein sequence ID" value="TFB80884.1"/>
    <property type="molecule type" value="Genomic_DNA"/>
</dbReference>
<keyword evidence="1" id="KW-0812">Transmembrane</keyword>
<dbReference type="AlphaFoldDB" id="A0A4R8VC49"/>
<reference evidence="3 4" key="1">
    <citation type="submission" date="2019-03" db="EMBL/GenBank/DDBJ databases">
        <title>Genomics of glacier-inhabiting Cryobacterium strains.</title>
        <authorList>
            <person name="Liu Q."/>
            <person name="Xin Y.-H."/>
        </authorList>
    </citation>
    <scope>NUCLEOTIDE SEQUENCE [LARGE SCALE GENOMIC DNA]</scope>
    <source>
        <strain evidence="3 4">CGMCC 1.10440</strain>
    </source>
</reference>
<organism evidence="3 4">
    <name type="scientific">Terrimesophilobacter mesophilus</name>
    <dbReference type="NCBI Taxonomy" id="433647"/>
    <lineage>
        <taxon>Bacteria</taxon>
        <taxon>Bacillati</taxon>
        <taxon>Actinomycetota</taxon>
        <taxon>Actinomycetes</taxon>
        <taxon>Micrococcales</taxon>
        <taxon>Microbacteriaceae</taxon>
        <taxon>Terrimesophilobacter</taxon>
    </lineage>
</organism>
<keyword evidence="4" id="KW-1185">Reference proteome</keyword>
<evidence type="ECO:0000256" key="1">
    <source>
        <dbReference type="SAM" id="Phobius"/>
    </source>
</evidence>
<comment type="caution">
    <text evidence="3">The sequence shown here is derived from an EMBL/GenBank/DDBJ whole genome shotgun (WGS) entry which is preliminary data.</text>
</comment>
<feature type="transmembrane region" description="Helical" evidence="1">
    <location>
        <begin position="21"/>
        <end position="47"/>
    </location>
</feature>
<keyword evidence="1" id="KW-0472">Membrane</keyword>
<accession>A0A4R8VC49</accession>
<dbReference type="Proteomes" id="UP000298488">
    <property type="component" value="Unassembled WGS sequence"/>
</dbReference>
<evidence type="ECO:0000313" key="4">
    <source>
        <dbReference type="Proteomes" id="UP000298488"/>
    </source>
</evidence>
<proteinExistence type="predicted"/>
<keyword evidence="1" id="KW-1133">Transmembrane helix</keyword>
<evidence type="ECO:0000313" key="3">
    <source>
        <dbReference type="EMBL" id="TFB80884.1"/>
    </source>
</evidence>
<gene>
    <name evidence="3" type="ORF">E3N84_11380</name>
</gene>